<dbReference type="Pfam" id="PF03551">
    <property type="entry name" value="PadR"/>
    <property type="match status" value="1"/>
</dbReference>
<dbReference type="InterPro" id="IPR036388">
    <property type="entry name" value="WH-like_DNA-bd_sf"/>
</dbReference>
<reference evidence="3 4" key="1">
    <citation type="submission" date="2020-01" db="EMBL/GenBank/DDBJ databases">
        <authorList>
            <person name="Peng S.Y."/>
            <person name="Li J."/>
            <person name="Wang M."/>
            <person name="Wang L."/>
            <person name="Wang C.Q."/>
            <person name="Wang J.R."/>
        </authorList>
    </citation>
    <scope>NUCLEOTIDE SEQUENCE [LARGE SCALE GENOMIC DNA]</scope>
    <source>
        <strain evidence="3 4">XCT-34</strain>
    </source>
</reference>
<gene>
    <name evidence="3" type="ORF">GWI71_18630</name>
</gene>
<dbReference type="Proteomes" id="UP000541347">
    <property type="component" value="Unassembled WGS sequence"/>
</dbReference>
<name>A0ABW9ZN45_9HYPH</name>
<proteinExistence type="predicted"/>
<organism evidence="3 4">
    <name type="scientific">Pannonibacter tanglangensis</name>
    <dbReference type="NCBI Taxonomy" id="2750084"/>
    <lineage>
        <taxon>Bacteria</taxon>
        <taxon>Pseudomonadati</taxon>
        <taxon>Pseudomonadota</taxon>
        <taxon>Alphaproteobacteria</taxon>
        <taxon>Hyphomicrobiales</taxon>
        <taxon>Stappiaceae</taxon>
        <taxon>Pannonibacter</taxon>
    </lineage>
</organism>
<evidence type="ECO:0000313" key="4">
    <source>
        <dbReference type="Proteomes" id="UP000541347"/>
    </source>
</evidence>
<protein>
    <submittedName>
        <fullName evidence="3">PadR family transcriptional regulator</fullName>
    </submittedName>
</protein>
<keyword evidence="4" id="KW-1185">Reference proteome</keyword>
<evidence type="ECO:0000259" key="2">
    <source>
        <dbReference type="Pfam" id="PF03551"/>
    </source>
</evidence>
<dbReference type="SUPFAM" id="SSF46785">
    <property type="entry name" value="Winged helix' DNA-binding domain"/>
    <property type="match status" value="1"/>
</dbReference>
<dbReference type="InterPro" id="IPR036390">
    <property type="entry name" value="WH_DNA-bd_sf"/>
</dbReference>
<dbReference type="Gene3D" id="1.10.10.10">
    <property type="entry name" value="Winged helix-like DNA-binding domain superfamily/Winged helix DNA-binding domain"/>
    <property type="match status" value="1"/>
</dbReference>
<feature type="region of interest" description="Disordered" evidence="1">
    <location>
        <begin position="139"/>
        <end position="158"/>
    </location>
</feature>
<evidence type="ECO:0000256" key="1">
    <source>
        <dbReference type="SAM" id="MobiDB-lite"/>
    </source>
</evidence>
<dbReference type="PANTHER" id="PTHR43252:SF7">
    <property type="entry name" value="TRANSCRIPTIONAL REGULATOR YQJI"/>
    <property type="match status" value="1"/>
</dbReference>
<comment type="caution">
    <text evidence="3">The sequence shown here is derived from an EMBL/GenBank/DDBJ whole genome shotgun (WGS) entry which is preliminary data.</text>
</comment>
<sequence>MPSATPTPAPLATASPDLTDRAYWNGTIKMSLSKLFILRSLIEAPAHGYEIARRVAEMTRGCCSPTEGTVYPVMREFEAGGYVTRTDETVGGRPRKIYTLTQRGRTALEIALGAWAEATAALTLASRDILAAPEGPAHTAGAGCCTATPTPRPDTGAA</sequence>
<dbReference type="PANTHER" id="PTHR43252">
    <property type="entry name" value="TRANSCRIPTIONAL REGULATOR YQJI"/>
    <property type="match status" value="1"/>
</dbReference>
<accession>A0ABW9ZN45</accession>
<dbReference type="RefSeq" id="WP_244316839.1">
    <property type="nucleotide sequence ID" value="NZ_JAABLP010000005.1"/>
</dbReference>
<evidence type="ECO:0000313" key="3">
    <source>
        <dbReference type="EMBL" id="NBN65716.1"/>
    </source>
</evidence>
<dbReference type="InterPro" id="IPR005149">
    <property type="entry name" value="Tscrpt_reg_PadR_N"/>
</dbReference>
<dbReference type="EMBL" id="JAABLP010000005">
    <property type="protein sequence ID" value="NBN65716.1"/>
    <property type="molecule type" value="Genomic_DNA"/>
</dbReference>
<feature type="compositionally biased region" description="Low complexity" evidence="1">
    <location>
        <begin position="139"/>
        <end position="149"/>
    </location>
</feature>
<feature type="domain" description="Transcription regulator PadR N-terminal" evidence="2">
    <location>
        <begin position="37"/>
        <end position="109"/>
    </location>
</feature>